<name>A0A5C1QB39_9SPIO</name>
<dbReference type="InterPro" id="IPR028051">
    <property type="entry name" value="CheX-like_dom"/>
</dbReference>
<evidence type="ECO:0000259" key="2">
    <source>
        <dbReference type="Pfam" id="PF13690"/>
    </source>
</evidence>
<accession>A0A5C1QB39</accession>
<dbReference type="OrthoDB" id="9788100at2"/>
<gene>
    <name evidence="3" type="ORF">EW093_08425</name>
</gene>
<dbReference type="CDD" id="cd17906">
    <property type="entry name" value="CheX"/>
    <property type="match status" value="1"/>
</dbReference>
<dbReference type="InterPro" id="IPR038756">
    <property type="entry name" value="CheX-like"/>
</dbReference>
<dbReference type="KEGG" id="sper:EW093_08425"/>
<dbReference type="GO" id="GO:0006935">
    <property type="term" value="P:chemotaxis"/>
    <property type="evidence" value="ECO:0007669"/>
    <property type="project" value="UniProtKB-KW"/>
</dbReference>
<organism evidence="3 4">
    <name type="scientific">Thiospirochaeta perfilievii</name>
    <dbReference type="NCBI Taxonomy" id="252967"/>
    <lineage>
        <taxon>Bacteria</taxon>
        <taxon>Pseudomonadati</taxon>
        <taxon>Spirochaetota</taxon>
        <taxon>Spirochaetia</taxon>
        <taxon>Spirochaetales</taxon>
        <taxon>Spirochaetaceae</taxon>
        <taxon>Thiospirochaeta</taxon>
    </lineage>
</organism>
<dbReference type="PANTHER" id="PTHR39452:SF1">
    <property type="entry name" value="CHEY-P PHOSPHATASE CHEX"/>
    <property type="match status" value="1"/>
</dbReference>
<reference evidence="3 4" key="2">
    <citation type="submission" date="2019-09" db="EMBL/GenBank/DDBJ databases">
        <title>Complete Genome Sequence and Methylome Analysis of free living Spirochaetas.</title>
        <authorList>
            <person name="Leshcheva N."/>
            <person name="Mikheeva N."/>
        </authorList>
    </citation>
    <scope>NUCLEOTIDE SEQUENCE [LARGE SCALE GENOMIC DNA]</scope>
    <source>
        <strain evidence="3 4">P</strain>
    </source>
</reference>
<evidence type="ECO:0000313" key="3">
    <source>
        <dbReference type="EMBL" id="QEN04731.1"/>
    </source>
</evidence>
<sequence length="148" mass="16519">MKESELKAFIKIVTEYFESITGIAAKMGLPFIKDESTGVFDFTGIIGVSGARKGGVYFTAPKELLYEFGGYLLEGDKVEDDDLYDLIGEMTNTISGNMREFFGTTFLISVPIVLKGQVENIDMRLNPPVFIIPIEWQYNDCHLAIGLE</sequence>
<dbReference type="PANTHER" id="PTHR39452">
    <property type="entry name" value="CHEY-P PHOSPHATASE CHEX"/>
    <property type="match status" value="1"/>
</dbReference>
<proteinExistence type="predicted"/>
<dbReference type="Pfam" id="PF13690">
    <property type="entry name" value="CheX"/>
    <property type="match status" value="1"/>
</dbReference>
<dbReference type="InterPro" id="IPR028976">
    <property type="entry name" value="CheC-like_sf"/>
</dbReference>
<dbReference type="EMBL" id="CP035807">
    <property type="protein sequence ID" value="QEN04731.1"/>
    <property type="molecule type" value="Genomic_DNA"/>
</dbReference>
<dbReference type="Gene3D" id="3.40.1550.10">
    <property type="entry name" value="CheC-like"/>
    <property type="match status" value="1"/>
</dbReference>
<dbReference type="RefSeq" id="WP_149567974.1">
    <property type="nucleotide sequence ID" value="NZ_CP035807.1"/>
</dbReference>
<protein>
    <submittedName>
        <fullName evidence="3">Chemotaxis protein CheX</fullName>
    </submittedName>
</protein>
<evidence type="ECO:0000313" key="4">
    <source>
        <dbReference type="Proteomes" id="UP000323824"/>
    </source>
</evidence>
<dbReference type="AlphaFoldDB" id="A0A5C1QB39"/>
<dbReference type="SUPFAM" id="SSF103039">
    <property type="entry name" value="CheC-like"/>
    <property type="match status" value="1"/>
</dbReference>
<reference evidence="3 4" key="1">
    <citation type="submission" date="2019-02" db="EMBL/GenBank/DDBJ databases">
        <authorList>
            <person name="Fomenkov A."/>
            <person name="Dubinina G."/>
            <person name="Grabovich M."/>
            <person name="Vincze T."/>
            <person name="Roberts R.J."/>
        </authorList>
    </citation>
    <scope>NUCLEOTIDE SEQUENCE [LARGE SCALE GENOMIC DNA]</scope>
    <source>
        <strain evidence="3 4">P</strain>
    </source>
</reference>
<evidence type="ECO:0000256" key="1">
    <source>
        <dbReference type="ARBA" id="ARBA00022500"/>
    </source>
</evidence>
<keyword evidence="4" id="KW-1185">Reference proteome</keyword>
<dbReference type="Proteomes" id="UP000323824">
    <property type="component" value="Chromosome"/>
</dbReference>
<keyword evidence="1" id="KW-0145">Chemotaxis</keyword>
<feature type="domain" description="Chemotaxis phosphatase CheX-like" evidence="2">
    <location>
        <begin position="42"/>
        <end position="135"/>
    </location>
</feature>